<name>A0A964T9Y7_9FLAO</name>
<feature type="chain" id="PRO_5036940999" description="DUF4251 domain-containing protein" evidence="1">
    <location>
        <begin position="19"/>
        <end position="157"/>
    </location>
</feature>
<evidence type="ECO:0000313" key="2">
    <source>
        <dbReference type="EMBL" id="NAY90464.1"/>
    </source>
</evidence>
<evidence type="ECO:0000256" key="1">
    <source>
        <dbReference type="SAM" id="SignalP"/>
    </source>
</evidence>
<gene>
    <name evidence="2" type="ORF">GTQ34_00910</name>
</gene>
<organism evidence="2 3">
    <name type="scientific">Flagellimonas ochracea</name>
    <dbReference type="NCBI Taxonomy" id="2696472"/>
    <lineage>
        <taxon>Bacteria</taxon>
        <taxon>Pseudomonadati</taxon>
        <taxon>Bacteroidota</taxon>
        <taxon>Flavobacteriia</taxon>
        <taxon>Flavobacteriales</taxon>
        <taxon>Flavobacteriaceae</taxon>
        <taxon>Flagellimonas</taxon>
    </lineage>
</organism>
<keyword evidence="3" id="KW-1185">Reference proteome</keyword>
<protein>
    <recommendedName>
        <fullName evidence="4">DUF4251 domain-containing protein</fullName>
    </recommendedName>
</protein>
<dbReference type="Proteomes" id="UP000667650">
    <property type="component" value="Unassembled WGS sequence"/>
</dbReference>
<comment type="caution">
    <text evidence="2">The sequence shown here is derived from an EMBL/GenBank/DDBJ whole genome shotgun (WGS) entry which is preliminary data.</text>
</comment>
<dbReference type="EMBL" id="JAAABI010000001">
    <property type="protein sequence ID" value="NAY90464.1"/>
    <property type="molecule type" value="Genomic_DNA"/>
</dbReference>
<evidence type="ECO:0008006" key="4">
    <source>
        <dbReference type="Google" id="ProtNLM"/>
    </source>
</evidence>
<sequence>MKLNLTILFLFLFSTIYSQNIVIDATDKSEESKENPAFDFRIIEPKMDTLNLTNEKVFSLVIGHSGEMNSLHLIDYPNETYAELNNIEGPETNEEYLALSDEEQAKLTVIVPKHEIVKEAVLSRKVILEIKITSDRITHTEIYADGKLIKTLYYQIE</sequence>
<dbReference type="RefSeq" id="WP_166521880.1">
    <property type="nucleotide sequence ID" value="NZ_JAAABI010000001.1"/>
</dbReference>
<reference evidence="2" key="1">
    <citation type="submission" date="2020-01" db="EMBL/GenBank/DDBJ databases">
        <title>Muricauda ochracea sp. nov., isolated from a tidal flat of Garorim bay in Korea.</title>
        <authorList>
            <person name="Kim D."/>
            <person name="Yoo Y."/>
            <person name="Kim J.-J."/>
        </authorList>
    </citation>
    <scope>NUCLEOTIDE SEQUENCE</scope>
    <source>
        <strain evidence="2">JGD-17</strain>
    </source>
</reference>
<evidence type="ECO:0000313" key="3">
    <source>
        <dbReference type="Proteomes" id="UP000667650"/>
    </source>
</evidence>
<feature type="signal peptide" evidence="1">
    <location>
        <begin position="1"/>
        <end position="18"/>
    </location>
</feature>
<dbReference type="AlphaFoldDB" id="A0A964T9Y7"/>
<keyword evidence="1" id="KW-0732">Signal</keyword>
<accession>A0A964T9Y7</accession>
<proteinExistence type="predicted"/>